<accession>A0ABV9N950</accession>
<protein>
    <submittedName>
        <fullName evidence="2">Helix-turn-helix domain-containing protein</fullName>
    </submittedName>
</protein>
<dbReference type="InterPro" id="IPR001387">
    <property type="entry name" value="Cro/C1-type_HTH"/>
</dbReference>
<sequence length="151" mass="16810">MVRSTDYHYTACGLDNVILKDLPVVQDDGGEKVITIPKINLLHHLLVNEVAAKHGRLNAKEIRFLRAELGMSQGQLAELVGRDAQSVGRWERGESEPEQALEMIIRMKALEYVNGDTPSVDQVAEWTKDSTVQPAILIDAHDPNNYRPIAA</sequence>
<comment type="caution">
    <text evidence="2">The sequence shown here is derived from an EMBL/GenBank/DDBJ whole genome shotgun (WGS) entry which is preliminary data.</text>
</comment>
<keyword evidence="3" id="KW-1185">Reference proteome</keyword>
<dbReference type="SMART" id="SM00530">
    <property type="entry name" value="HTH_XRE"/>
    <property type="match status" value="1"/>
</dbReference>
<organism evidence="2 3">
    <name type="scientific">Glycocaulis abyssi</name>
    <dbReference type="NCBI Taxonomy" id="1433403"/>
    <lineage>
        <taxon>Bacteria</taxon>
        <taxon>Pseudomonadati</taxon>
        <taxon>Pseudomonadota</taxon>
        <taxon>Alphaproteobacteria</taxon>
        <taxon>Maricaulales</taxon>
        <taxon>Maricaulaceae</taxon>
        <taxon>Glycocaulis</taxon>
    </lineage>
</organism>
<evidence type="ECO:0000259" key="1">
    <source>
        <dbReference type="PROSITE" id="PS50943"/>
    </source>
</evidence>
<proteinExistence type="predicted"/>
<dbReference type="InterPro" id="IPR010982">
    <property type="entry name" value="Lambda_DNA-bd_dom_sf"/>
</dbReference>
<evidence type="ECO:0000313" key="2">
    <source>
        <dbReference type="EMBL" id="MFC4724375.1"/>
    </source>
</evidence>
<dbReference type="Gene3D" id="1.10.260.40">
    <property type="entry name" value="lambda repressor-like DNA-binding domains"/>
    <property type="match status" value="1"/>
</dbReference>
<dbReference type="RefSeq" id="WP_371395032.1">
    <property type="nucleotide sequence ID" value="NZ_CP163421.1"/>
</dbReference>
<name>A0ABV9N950_9PROT</name>
<dbReference type="Pfam" id="PF01381">
    <property type="entry name" value="HTH_3"/>
    <property type="match status" value="1"/>
</dbReference>
<dbReference type="EMBL" id="JBHSGQ010000001">
    <property type="protein sequence ID" value="MFC4724375.1"/>
    <property type="molecule type" value="Genomic_DNA"/>
</dbReference>
<gene>
    <name evidence="2" type="ORF">ACFPB0_03630</name>
</gene>
<dbReference type="Proteomes" id="UP001596024">
    <property type="component" value="Unassembled WGS sequence"/>
</dbReference>
<reference evidence="3" key="1">
    <citation type="journal article" date="2019" name="Int. J. Syst. Evol. Microbiol.">
        <title>The Global Catalogue of Microorganisms (GCM) 10K type strain sequencing project: providing services to taxonomists for standard genome sequencing and annotation.</title>
        <authorList>
            <consortium name="The Broad Institute Genomics Platform"/>
            <consortium name="The Broad Institute Genome Sequencing Center for Infectious Disease"/>
            <person name="Wu L."/>
            <person name="Ma J."/>
        </authorList>
    </citation>
    <scope>NUCLEOTIDE SEQUENCE [LARGE SCALE GENOMIC DNA]</scope>
    <source>
        <strain evidence="3">CCUG 62981</strain>
    </source>
</reference>
<dbReference type="PROSITE" id="PS50943">
    <property type="entry name" value="HTH_CROC1"/>
    <property type="match status" value="1"/>
</dbReference>
<dbReference type="SUPFAM" id="SSF47413">
    <property type="entry name" value="lambda repressor-like DNA-binding domains"/>
    <property type="match status" value="1"/>
</dbReference>
<evidence type="ECO:0000313" key="3">
    <source>
        <dbReference type="Proteomes" id="UP001596024"/>
    </source>
</evidence>
<dbReference type="CDD" id="cd00093">
    <property type="entry name" value="HTH_XRE"/>
    <property type="match status" value="1"/>
</dbReference>
<feature type="domain" description="HTH cro/C1-type" evidence="1">
    <location>
        <begin position="62"/>
        <end position="97"/>
    </location>
</feature>